<proteinExistence type="predicted"/>
<dbReference type="OrthoDB" id="2289822at2759"/>
<reference evidence="1 2" key="1">
    <citation type="submission" date="2016-03" db="EMBL/GenBank/DDBJ databases">
        <title>Choanephora cucurbitarum.</title>
        <authorList>
            <person name="Min B."/>
            <person name="Park H."/>
            <person name="Park J.-H."/>
            <person name="Shin H.-D."/>
            <person name="Choi I.-G."/>
        </authorList>
    </citation>
    <scope>NUCLEOTIDE SEQUENCE [LARGE SCALE GENOMIC DNA]</scope>
    <source>
        <strain evidence="1 2">KUS-F28377</strain>
    </source>
</reference>
<comment type="caution">
    <text evidence="1">The sequence shown here is derived from an EMBL/GenBank/DDBJ whole genome shotgun (WGS) entry which is preliminary data.</text>
</comment>
<organism evidence="1 2">
    <name type="scientific">Choanephora cucurbitarum</name>
    <dbReference type="NCBI Taxonomy" id="101091"/>
    <lineage>
        <taxon>Eukaryota</taxon>
        <taxon>Fungi</taxon>
        <taxon>Fungi incertae sedis</taxon>
        <taxon>Mucoromycota</taxon>
        <taxon>Mucoromycotina</taxon>
        <taxon>Mucoromycetes</taxon>
        <taxon>Mucorales</taxon>
        <taxon>Mucorineae</taxon>
        <taxon>Choanephoraceae</taxon>
        <taxon>Choanephoroideae</taxon>
        <taxon>Choanephora</taxon>
    </lineage>
</organism>
<dbReference type="EMBL" id="LUGH01001295">
    <property type="protein sequence ID" value="OBZ81292.1"/>
    <property type="molecule type" value="Genomic_DNA"/>
</dbReference>
<dbReference type="AlphaFoldDB" id="A0A1C7MWU6"/>
<protein>
    <submittedName>
        <fullName evidence="1">Uncharacterized protein</fullName>
    </submittedName>
</protein>
<feature type="non-terminal residue" evidence="1">
    <location>
        <position position="1"/>
    </location>
</feature>
<name>A0A1C7MWU6_9FUNG</name>
<sequence length="210" mass="24466">RTIQKYTNLSKSKSAPHKETDNYIERYNYFKTYNAQLNQQGLIPARRIKNSEFLDHPDDIDQVMPQLWERFAYQCLDQDINIAGVSIKCIEAAMKRYFGRLPNGIARLDNNQVKLTARVRLDDIARESSRSSQVSWYVGQVITYLVHKHGRRVYHLAVISLVEQSDMDEYGVPVVTCFANNEDKKIVVYDVKDIVTPVGFIRFNPNERQF</sequence>
<evidence type="ECO:0000313" key="2">
    <source>
        <dbReference type="Proteomes" id="UP000093000"/>
    </source>
</evidence>
<dbReference type="Proteomes" id="UP000093000">
    <property type="component" value="Unassembled WGS sequence"/>
</dbReference>
<evidence type="ECO:0000313" key="1">
    <source>
        <dbReference type="EMBL" id="OBZ81292.1"/>
    </source>
</evidence>
<gene>
    <name evidence="1" type="ORF">A0J61_10658</name>
</gene>
<accession>A0A1C7MWU6</accession>
<keyword evidence="2" id="KW-1185">Reference proteome</keyword>
<dbReference type="InParanoid" id="A0A1C7MWU6"/>